<dbReference type="AlphaFoldDB" id="A9WMM7"/>
<evidence type="ECO:0000256" key="1">
    <source>
        <dbReference type="SAM" id="MobiDB-lite"/>
    </source>
</evidence>
<reference evidence="3" key="1">
    <citation type="journal article" date="2008" name="J. Bacteriol.">
        <title>Genome sequence of the fish pathogen Renibacterium salmoninarum suggests reductive evolution away from an environmental Arthrobacter ancestor.</title>
        <authorList>
            <person name="Wiens G.D."/>
            <person name="Rockey D.D."/>
            <person name="Wu Z."/>
            <person name="Chang J."/>
            <person name="Levy R."/>
            <person name="Crane S."/>
            <person name="Chen D.S."/>
            <person name="Capri G.R."/>
            <person name="Burnett J.R."/>
            <person name="Sudheesh P.S."/>
            <person name="Schipma M.J."/>
            <person name="Burd H."/>
            <person name="Bhattacharyya A."/>
            <person name="Rhodes L.D."/>
            <person name="Kaul R."/>
            <person name="Strom M.S."/>
        </authorList>
    </citation>
    <scope>NUCLEOTIDE SEQUENCE [LARGE SCALE GENOMIC DNA]</scope>
    <source>
        <strain evidence="3">ATCC 33209 / DSM 20767 / JCM 11484 / NBRC 15589 / NCIMB 2235</strain>
    </source>
</reference>
<feature type="region of interest" description="Disordered" evidence="1">
    <location>
        <begin position="114"/>
        <end position="151"/>
    </location>
</feature>
<gene>
    <name evidence="2" type="ordered locus">RSal33209_1619</name>
</gene>
<dbReference type="STRING" id="288705.RSal33209_1619"/>
<dbReference type="EMBL" id="CP000910">
    <property type="protein sequence ID" value="ABY23355.1"/>
    <property type="molecule type" value="Genomic_DNA"/>
</dbReference>
<evidence type="ECO:0000313" key="2">
    <source>
        <dbReference type="EMBL" id="ABY23355.1"/>
    </source>
</evidence>
<dbReference type="Proteomes" id="UP000002007">
    <property type="component" value="Chromosome"/>
</dbReference>
<feature type="compositionally biased region" description="Polar residues" evidence="1">
    <location>
        <begin position="114"/>
        <end position="138"/>
    </location>
</feature>
<dbReference type="HOGENOM" id="CLU_1729890_0_0_11"/>
<protein>
    <submittedName>
        <fullName evidence="2">Uncharacterized protein</fullName>
    </submittedName>
</protein>
<sequence length="151" mass="15603">MRLEITLIAFPRAGSILQLSELSIDVAAGTDSSQLGAALSQRFGSAPLWLNGNPLAHHTVGIAPLVNGATIISSTSPPPRNTEGLQLAIAVLHGNNAGTLYPLRMGNLRLGDLSSSKPTSASADQIYRSSSIQKSSDAFSEGKQAGSAAHQ</sequence>
<accession>A9WMM7</accession>
<proteinExistence type="predicted"/>
<dbReference type="RefSeq" id="WP_012245030.1">
    <property type="nucleotide sequence ID" value="NC_010168.1"/>
</dbReference>
<dbReference type="KEGG" id="rsa:RSal33209_1619"/>
<organism evidence="2 3">
    <name type="scientific">Renibacterium salmoninarum (strain ATCC 33209 / DSM 20767 / JCM 11484 / NBRC 15589 / NCIMB 2235)</name>
    <dbReference type="NCBI Taxonomy" id="288705"/>
    <lineage>
        <taxon>Bacteria</taxon>
        <taxon>Bacillati</taxon>
        <taxon>Actinomycetota</taxon>
        <taxon>Actinomycetes</taxon>
        <taxon>Micrococcales</taxon>
        <taxon>Micrococcaceae</taxon>
        <taxon>Renibacterium</taxon>
    </lineage>
</organism>
<keyword evidence="3" id="KW-1185">Reference proteome</keyword>
<evidence type="ECO:0000313" key="3">
    <source>
        <dbReference type="Proteomes" id="UP000002007"/>
    </source>
</evidence>
<name>A9WMM7_RENSM</name>